<evidence type="ECO:0000313" key="1">
    <source>
        <dbReference type="EMBL" id="WDF69189.1"/>
    </source>
</evidence>
<sequence length="503" mass="57067">MKIIREIYIACLCIYAISSCQKDLGNYNYSELNEVAIAALDSNYSLLRGDRLTISPQLSYTQNADTNLFTYEWRYNGPTGDQGRTDSVIHTGIALNQIIDWDPGNYHMYYRITEKSTGIIYTKFFTVAVGELGYEGWLLLSDIGGQSRLDMLNFIDGETFIPQIDLLAAMHSNVLLEGSPVSVNRGFNPFGHQLYVVTSKEGYHLRPASYQTDVPGVIHLPLSALIPSSASLGFADARINMNIFTDYIYTNGGLYYRNYDVHNTVNHTVGPINTNAENQRYTMSPFFATTGNVFNPQAILFNTEEKMMYRFLGLPGIISDPLTINGLDMQYYDLVFMDYSTYNGGYVFAVFKDTRTRLYQLAQFNMNGRLAFLGQIDGPEIDEAKLFTIHPDWGYLLYAANGKIYEYDLGTRRTSLMQSYTGREISYLAFPKMLTPSFPSFFTSPNRNTQYGRRLIVCTYDENNPATSGDIRFYTVPTLNRPFVSLQSYEGFGKIVSVVYNEK</sequence>
<proteinExistence type="predicted"/>
<name>A0ABY7WKS3_9SPHI</name>
<dbReference type="PROSITE" id="PS51257">
    <property type="entry name" value="PROKAR_LIPOPROTEIN"/>
    <property type="match status" value="1"/>
</dbReference>
<gene>
    <name evidence="1" type="ORF">PQ465_02120</name>
</gene>
<dbReference type="Pfam" id="PF16407">
    <property type="entry name" value="PKD_2"/>
    <property type="match status" value="1"/>
</dbReference>
<evidence type="ECO:0000313" key="2">
    <source>
        <dbReference type="Proteomes" id="UP001221558"/>
    </source>
</evidence>
<protein>
    <submittedName>
        <fullName evidence="1">PKD-like family lipoprotein</fullName>
    </submittedName>
</protein>
<dbReference type="Proteomes" id="UP001221558">
    <property type="component" value="Chromosome"/>
</dbReference>
<keyword evidence="2" id="KW-1185">Reference proteome</keyword>
<accession>A0ABY7WKS3</accession>
<dbReference type="RefSeq" id="WP_274267916.1">
    <property type="nucleotide sequence ID" value="NZ_CP117880.1"/>
</dbReference>
<reference evidence="1 2" key="1">
    <citation type="submission" date="2023-02" db="EMBL/GenBank/DDBJ databases">
        <title>Genome sequence of Sphingobacterium sp. KACC 22765.</title>
        <authorList>
            <person name="Kim S."/>
            <person name="Heo J."/>
            <person name="Kwon S.-W."/>
        </authorList>
    </citation>
    <scope>NUCLEOTIDE SEQUENCE [LARGE SCALE GENOMIC DNA]</scope>
    <source>
        <strain evidence="1 2">KACC 22765</strain>
    </source>
</reference>
<dbReference type="InterPro" id="IPR032183">
    <property type="entry name" value="PKD-like"/>
</dbReference>
<dbReference type="EMBL" id="CP117880">
    <property type="protein sequence ID" value="WDF69189.1"/>
    <property type="molecule type" value="Genomic_DNA"/>
</dbReference>
<organism evidence="1 2">
    <name type="scientific">Sphingobacterium oryzagri</name>
    <dbReference type="NCBI Taxonomy" id="3025669"/>
    <lineage>
        <taxon>Bacteria</taxon>
        <taxon>Pseudomonadati</taxon>
        <taxon>Bacteroidota</taxon>
        <taxon>Sphingobacteriia</taxon>
        <taxon>Sphingobacteriales</taxon>
        <taxon>Sphingobacteriaceae</taxon>
        <taxon>Sphingobacterium</taxon>
    </lineage>
</organism>